<evidence type="ECO:0000313" key="3">
    <source>
        <dbReference type="WBParaSite" id="PSAMB.scaffold23796size410.g39003.t1"/>
    </source>
</evidence>
<dbReference type="AlphaFoldDB" id="A0A914VSA7"/>
<accession>A0A914VSA7</accession>
<keyword evidence="2" id="KW-1185">Reference proteome</keyword>
<dbReference type="WBParaSite" id="PSAMB.scaffold23796size410.g39003.t1">
    <property type="protein sequence ID" value="PSAMB.scaffold23796size410.g39003.t1"/>
    <property type="gene ID" value="PSAMB.scaffold23796size410.g39003"/>
</dbReference>
<keyword evidence="1" id="KW-0812">Transmembrane</keyword>
<sequence length="77" mass="8841">MSLASSKAITWQQQYFNPPVYYYPTKSHRHTLINGYESRSTNHEAFLVRFTLIHFFLFTACGGINGLIAPFASIRLV</sequence>
<reference evidence="3" key="1">
    <citation type="submission" date="2022-11" db="UniProtKB">
        <authorList>
            <consortium name="WormBaseParasite"/>
        </authorList>
    </citation>
    <scope>IDENTIFICATION</scope>
</reference>
<feature type="transmembrane region" description="Helical" evidence="1">
    <location>
        <begin position="46"/>
        <end position="68"/>
    </location>
</feature>
<name>A0A914VSA7_9BILA</name>
<dbReference type="Proteomes" id="UP000887566">
    <property type="component" value="Unplaced"/>
</dbReference>
<evidence type="ECO:0000313" key="2">
    <source>
        <dbReference type="Proteomes" id="UP000887566"/>
    </source>
</evidence>
<keyword evidence="1" id="KW-1133">Transmembrane helix</keyword>
<organism evidence="2 3">
    <name type="scientific">Plectus sambesii</name>
    <dbReference type="NCBI Taxonomy" id="2011161"/>
    <lineage>
        <taxon>Eukaryota</taxon>
        <taxon>Metazoa</taxon>
        <taxon>Ecdysozoa</taxon>
        <taxon>Nematoda</taxon>
        <taxon>Chromadorea</taxon>
        <taxon>Plectida</taxon>
        <taxon>Plectina</taxon>
        <taxon>Plectoidea</taxon>
        <taxon>Plectidae</taxon>
        <taxon>Plectus</taxon>
    </lineage>
</organism>
<evidence type="ECO:0000256" key="1">
    <source>
        <dbReference type="SAM" id="Phobius"/>
    </source>
</evidence>
<protein>
    <submittedName>
        <fullName evidence="3">Uncharacterized protein</fullName>
    </submittedName>
</protein>
<proteinExistence type="predicted"/>
<keyword evidence="1" id="KW-0472">Membrane</keyword>